<proteinExistence type="predicted"/>
<dbReference type="AlphaFoldDB" id="A0A0G4GH84"/>
<evidence type="ECO:0008006" key="4">
    <source>
        <dbReference type="Google" id="ProtNLM"/>
    </source>
</evidence>
<name>A0A0G4GH84_VITBC</name>
<sequence>MPSSWTPKTNKVTLRFRVFLPVGEKPSTTFPLSVHGNCPEIGHWDEAPRPEATFNEKDERCCLKGVMYQKEIQVTLRKDGVLQYKYKRGPDWEYTDKPNREHYVDGAVGQYIRLEGRQTMPRIDIIDFLGDPRISSAVPENWAFTPPPTEVASQLEVAEAQEESVTTSSSSQGSLTPRTRETETPTSEVRLQIGTSTAPSHEKRKTVTPPKPRGAQVCRLGLHYSNGAYKTSGAQQAFLGALKPYLTEAFLKKGIQLEILTDNPNNLMGMVICRDNSPRTEIEAFSQAILSGFATHADVLGLVDGASDIESVAQCPYISIPVWFVTVWTAPSAPKENQPGIPHPVMKDIKKAWPYGSVYDHVVRKNRDRAFDLADVPHKDFDKIAEIAVSEHSERNRSQ</sequence>
<organism evidence="2 3">
    <name type="scientific">Vitrella brassicaformis (strain CCMP3155)</name>
    <dbReference type="NCBI Taxonomy" id="1169540"/>
    <lineage>
        <taxon>Eukaryota</taxon>
        <taxon>Sar</taxon>
        <taxon>Alveolata</taxon>
        <taxon>Colpodellida</taxon>
        <taxon>Vitrellaceae</taxon>
        <taxon>Vitrella</taxon>
    </lineage>
</organism>
<feature type="compositionally biased region" description="Low complexity" evidence="1">
    <location>
        <begin position="164"/>
        <end position="177"/>
    </location>
</feature>
<dbReference type="PhylomeDB" id="A0A0G4GH84"/>
<evidence type="ECO:0000313" key="3">
    <source>
        <dbReference type="Proteomes" id="UP000041254"/>
    </source>
</evidence>
<dbReference type="InParanoid" id="A0A0G4GH84"/>
<reference evidence="2 3" key="1">
    <citation type="submission" date="2014-11" db="EMBL/GenBank/DDBJ databases">
        <authorList>
            <person name="Zhu J."/>
            <person name="Qi W."/>
            <person name="Song R."/>
        </authorList>
    </citation>
    <scope>NUCLEOTIDE SEQUENCE [LARGE SCALE GENOMIC DNA]</scope>
</reference>
<gene>
    <name evidence="2" type="ORF">Vbra_9961</name>
</gene>
<dbReference type="Proteomes" id="UP000041254">
    <property type="component" value="Unassembled WGS sequence"/>
</dbReference>
<evidence type="ECO:0000256" key="1">
    <source>
        <dbReference type="SAM" id="MobiDB-lite"/>
    </source>
</evidence>
<feature type="region of interest" description="Disordered" evidence="1">
    <location>
        <begin position="157"/>
        <end position="214"/>
    </location>
</feature>
<accession>A0A0G4GH84</accession>
<dbReference type="VEuPathDB" id="CryptoDB:Vbra_9961"/>
<feature type="compositionally biased region" description="Polar residues" evidence="1">
    <location>
        <begin position="187"/>
        <end position="199"/>
    </location>
</feature>
<keyword evidence="3" id="KW-1185">Reference proteome</keyword>
<protein>
    <recommendedName>
        <fullName evidence="4">CBM20 domain-containing protein</fullName>
    </recommendedName>
</protein>
<evidence type="ECO:0000313" key="2">
    <source>
        <dbReference type="EMBL" id="CEM29100.1"/>
    </source>
</evidence>
<dbReference type="EMBL" id="CDMY01000666">
    <property type="protein sequence ID" value="CEM29100.1"/>
    <property type="molecule type" value="Genomic_DNA"/>
</dbReference>